<keyword evidence="4" id="KW-1185">Reference proteome</keyword>
<keyword evidence="2" id="KW-0732">Signal</keyword>
<proteinExistence type="predicted"/>
<dbReference type="EMBL" id="JAASQI010000010">
    <property type="protein sequence ID" value="NIJ59680.1"/>
    <property type="molecule type" value="Genomic_DNA"/>
</dbReference>
<dbReference type="RefSeq" id="WP_166955311.1">
    <property type="nucleotide sequence ID" value="NZ_JAASQI010000010.1"/>
</dbReference>
<dbReference type="InterPro" id="IPR024572">
    <property type="entry name" value="RcnB"/>
</dbReference>
<reference evidence="3 4" key="1">
    <citation type="submission" date="2020-03" db="EMBL/GenBank/DDBJ databases">
        <title>Genomic Encyclopedia of Type Strains, Phase IV (KMG-IV): sequencing the most valuable type-strain genomes for metagenomic binning, comparative biology and taxonomic classification.</title>
        <authorList>
            <person name="Goeker M."/>
        </authorList>
    </citation>
    <scope>NUCLEOTIDE SEQUENCE [LARGE SCALE GENOMIC DNA]</scope>
    <source>
        <strain evidence="3 4">DSM 103870</strain>
    </source>
</reference>
<sequence>MLHKTTLMLSLCLIPAATFAAPAGAPSRSEGAGAQILAQQQRTPATPRASTPRTFARGEVLPEAYRAKPVKNPYHQGLTPPKRTQQWVQVGRSFYLIDRANGEVADRVDP</sequence>
<feature type="region of interest" description="Disordered" evidence="1">
    <location>
        <begin position="22"/>
        <end position="84"/>
    </location>
</feature>
<organism evidence="3 4">
    <name type="scientific">Pseudochelatococcus lubricantis</name>
    <dbReference type="NCBI Taxonomy" id="1538102"/>
    <lineage>
        <taxon>Bacteria</taxon>
        <taxon>Pseudomonadati</taxon>
        <taxon>Pseudomonadota</taxon>
        <taxon>Alphaproteobacteria</taxon>
        <taxon>Hyphomicrobiales</taxon>
        <taxon>Chelatococcaceae</taxon>
        <taxon>Pseudochelatococcus</taxon>
    </lineage>
</organism>
<protein>
    <submittedName>
        <fullName evidence="3">Ni/Co efflux regulator RcnB</fullName>
    </submittedName>
</protein>
<feature type="signal peptide" evidence="2">
    <location>
        <begin position="1"/>
        <end position="20"/>
    </location>
</feature>
<feature type="compositionally biased region" description="Low complexity" evidence="1">
    <location>
        <begin position="42"/>
        <end position="57"/>
    </location>
</feature>
<evidence type="ECO:0000313" key="4">
    <source>
        <dbReference type="Proteomes" id="UP001429580"/>
    </source>
</evidence>
<dbReference type="Pfam" id="PF11776">
    <property type="entry name" value="RcnB"/>
    <property type="match status" value="1"/>
</dbReference>
<name>A0ABX0V7C0_9HYPH</name>
<comment type="caution">
    <text evidence="3">The sequence shown here is derived from an EMBL/GenBank/DDBJ whole genome shotgun (WGS) entry which is preliminary data.</text>
</comment>
<accession>A0ABX0V7C0</accession>
<dbReference type="Proteomes" id="UP001429580">
    <property type="component" value="Unassembled WGS sequence"/>
</dbReference>
<dbReference type="Gene3D" id="3.10.450.160">
    <property type="entry name" value="inner membrane protein cigr"/>
    <property type="match status" value="1"/>
</dbReference>
<gene>
    <name evidence="3" type="ORF">FHS82_003541</name>
</gene>
<evidence type="ECO:0000256" key="2">
    <source>
        <dbReference type="SAM" id="SignalP"/>
    </source>
</evidence>
<feature type="chain" id="PRO_5046954190" evidence="2">
    <location>
        <begin position="21"/>
        <end position="110"/>
    </location>
</feature>
<evidence type="ECO:0000256" key="1">
    <source>
        <dbReference type="SAM" id="MobiDB-lite"/>
    </source>
</evidence>
<evidence type="ECO:0000313" key="3">
    <source>
        <dbReference type="EMBL" id="NIJ59680.1"/>
    </source>
</evidence>